<evidence type="ECO:0000256" key="7">
    <source>
        <dbReference type="PIRSR" id="PIRSR029256-1"/>
    </source>
</evidence>
<keyword evidence="5 6" id="KW-0819">tRNA processing</keyword>
<dbReference type="Gene3D" id="3.40.1280.10">
    <property type="match status" value="1"/>
</dbReference>
<dbReference type="AlphaFoldDB" id="A0A1M5U5C3"/>
<evidence type="ECO:0000256" key="5">
    <source>
        <dbReference type="ARBA" id="ARBA00022694"/>
    </source>
</evidence>
<keyword evidence="3 6" id="KW-0808">Transferase</keyword>
<dbReference type="PANTHER" id="PTHR42971:SF1">
    <property type="entry name" value="TRNA (CYTIDINE(34)-2'-O)-METHYLTRANSFERASE"/>
    <property type="match status" value="1"/>
</dbReference>
<evidence type="ECO:0000256" key="2">
    <source>
        <dbReference type="ARBA" id="ARBA00022603"/>
    </source>
</evidence>
<comment type="function">
    <text evidence="6">Could methylate the ribose at the nucleotide 34 wobble position in tRNA.</text>
</comment>
<dbReference type="GO" id="GO:0002130">
    <property type="term" value="P:wobble position ribose methylation"/>
    <property type="evidence" value="ECO:0007669"/>
    <property type="project" value="TreeGrafter"/>
</dbReference>
<comment type="subcellular location">
    <subcellularLocation>
        <location evidence="6">Cytoplasm</location>
    </subcellularLocation>
</comment>
<comment type="caution">
    <text evidence="6">Lacks conserved residue(s) required for the propagation of feature annotation.</text>
</comment>
<dbReference type="InterPro" id="IPR029028">
    <property type="entry name" value="Alpha/beta_knot_MTases"/>
</dbReference>
<dbReference type="OrthoDB" id="9789043at2"/>
<dbReference type="FunFam" id="3.40.1280.10:FF:000002">
    <property type="entry name" value="Peptidylprolyl isomerase"/>
    <property type="match status" value="1"/>
</dbReference>
<protein>
    <recommendedName>
        <fullName evidence="6">Putative tRNA (cytidine(34)-2'-O)-methyltransferase</fullName>
        <ecNumber evidence="6">2.1.1.207</ecNumber>
    </recommendedName>
    <alternativeName>
        <fullName evidence="6">tRNA (cytidine/uridine-2'-O-)-methyltransferase</fullName>
    </alternativeName>
</protein>
<dbReference type="InterPro" id="IPR029026">
    <property type="entry name" value="tRNA_m1G_MTases_N"/>
</dbReference>
<dbReference type="GO" id="GO:0042802">
    <property type="term" value="F:identical protein binding"/>
    <property type="evidence" value="ECO:0007669"/>
    <property type="project" value="UniProtKB-ARBA"/>
</dbReference>
<dbReference type="SUPFAM" id="SSF75217">
    <property type="entry name" value="alpha/beta knot"/>
    <property type="match status" value="1"/>
</dbReference>
<keyword evidence="4 6" id="KW-0949">S-adenosyl-L-methionine</keyword>
<dbReference type="Pfam" id="PF00588">
    <property type="entry name" value="SpoU_methylase"/>
    <property type="match status" value="1"/>
</dbReference>
<accession>A0A1M5U5C3</accession>
<evidence type="ECO:0000256" key="1">
    <source>
        <dbReference type="ARBA" id="ARBA00022490"/>
    </source>
</evidence>
<evidence type="ECO:0000256" key="3">
    <source>
        <dbReference type="ARBA" id="ARBA00022679"/>
    </source>
</evidence>
<dbReference type="PIRSF" id="PIRSF029256">
    <property type="entry name" value="SpoU_TrmH_prd"/>
    <property type="match status" value="1"/>
</dbReference>
<dbReference type="GO" id="GO:0003723">
    <property type="term" value="F:RNA binding"/>
    <property type="evidence" value="ECO:0007669"/>
    <property type="project" value="InterPro"/>
</dbReference>
<evidence type="ECO:0000259" key="8">
    <source>
        <dbReference type="Pfam" id="PF00588"/>
    </source>
</evidence>
<evidence type="ECO:0000313" key="10">
    <source>
        <dbReference type="Proteomes" id="UP000184032"/>
    </source>
</evidence>
<keyword evidence="2 6" id="KW-0489">Methyltransferase</keyword>
<feature type="binding site" evidence="6 7">
    <location>
        <position position="122"/>
    </location>
    <ligand>
        <name>S-adenosyl-L-methionine</name>
        <dbReference type="ChEBI" id="CHEBI:59789"/>
    </ligand>
</feature>
<feature type="binding site" evidence="6 7">
    <location>
        <position position="101"/>
    </location>
    <ligand>
        <name>S-adenosyl-L-methionine</name>
        <dbReference type="ChEBI" id="CHEBI:59789"/>
    </ligand>
</feature>
<proteinExistence type="inferred from homology"/>
<dbReference type="EC" id="2.1.1.207" evidence="6"/>
<comment type="similarity">
    <text evidence="6">Belongs to the class IV-like SAM-binding methyltransferase superfamily. RNA methyltransferase TrmH family. TrmL subfamily.</text>
</comment>
<comment type="catalytic activity">
    <reaction evidence="6">
        <text>cytidine(34) in tRNA + S-adenosyl-L-methionine = 2'-O-methylcytidine(34) in tRNA + S-adenosyl-L-homocysteine + H(+)</text>
        <dbReference type="Rhea" id="RHEA:43084"/>
        <dbReference type="Rhea" id="RHEA-COMP:10331"/>
        <dbReference type="Rhea" id="RHEA-COMP:10332"/>
        <dbReference type="ChEBI" id="CHEBI:15378"/>
        <dbReference type="ChEBI" id="CHEBI:57856"/>
        <dbReference type="ChEBI" id="CHEBI:59789"/>
        <dbReference type="ChEBI" id="CHEBI:74495"/>
        <dbReference type="ChEBI" id="CHEBI:82748"/>
        <dbReference type="EC" id="2.1.1.207"/>
    </reaction>
</comment>
<dbReference type="InterPro" id="IPR001537">
    <property type="entry name" value="SpoU_MeTrfase"/>
</dbReference>
<name>A0A1M5U5C3_9FIRM</name>
<dbReference type="CDD" id="cd18094">
    <property type="entry name" value="SpoU-like_TrmL"/>
    <property type="match status" value="1"/>
</dbReference>
<feature type="binding site" evidence="6 7">
    <location>
        <position position="131"/>
    </location>
    <ligand>
        <name>S-adenosyl-L-methionine</name>
        <dbReference type="ChEBI" id="CHEBI:59789"/>
    </ligand>
</feature>
<dbReference type="STRING" id="1120995.SAMN02745245_01657"/>
<dbReference type="PANTHER" id="PTHR42971">
    <property type="entry name" value="TRNA (CYTIDINE(34)-2'-O)-METHYLTRANSFERASE"/>
    <property type="match status" value="1"/>
</dbReference>
<dbReference type="GO" id="GO:0005737">
    <property type="term" value="C:cytoplasm"/>
    <property type="evidence" value="ECO:0007669"/>
    <property type="project" value="UniProtKB-SubCell"/>
</dbReference>
<dbReference type="GO" id="GO:0141102">
    <property type="term" value="F:tRNA (5-carboxymethylaminomethyluridine(34)-2'-O)-methyltransferase activity"/>
    <property type="evidence" value="ECO:0007669"/>
    <property type="project" value="RHEA"/>
</dbReference>
<comment type="catalytic activity">
    <reaction evidence="6">
        <text>5-carboxymethylaminomethyluridine(34) in tRNA(Leu) + S-adenosyl-L-methionine = 5-carboxymethylaminomethyl-2'-O-methyluridine(34) in tRNA(Leu) + S-adenosyl-L-homocysteine + H(+)</text>
        <dbReference type="Rhea" id="RHEA:43088"/>
        <dbReference type="Rhea" id="RHEA-COMP:10333"/>
        <dbReference type="Rhea" id="RHEA-COMP:10334"/>
        <dbReference type="ChEBI" id="CHEBI:15378"/>
        <dbReference type="ChEBI" id="CHEBI:57856"/>
        <dbReference type="ChEBI" id="CHEBI:59789"/>
        <dbReference type="ChEBI" id="CHEBI:74508"/>
        <dbReference type="ChEBI" id="CHEBI:74511"/>
        <dbReference type="EC" id="2.1.1.207"/>
    </reaction>
</comment>
<evidence type="ECO:0000256" key="6">
    <source>
        <dbReference type="HAMAP-Rule" id="MF_01885"/>
    </source>
</evidence>
<evidence type="ECO:0000313" key="9">
    <source>
        <dbReference type="EMBL" id="SHH58159.1"/>
    </source>
</evidence>
<dbReference type="GO" id="GO:0141098">
    <property type="term" value="F:tRNA (cytidine(34)-2'-O)-methyltransferase activity"/>
    <property type="evidence" value="ECO:0007669"/>
    <property type="project" value="RHEA"/>
</dbReference>
<reference evidence="9 10" key="1">
    <citation type="submission" date="2016-11" db="EMBL/GenBank/DDBJ databases">
        <authorList>
            <person name="Jaros S."/>
            <person name="Januszkiewicz K."/>
            <person name="Wedrychowicz H."/>
        </authorList>
    </citation>
    <scope>NUCLEOTIDE SEQUENCE [LARGE SCALE GENOMIC DNA]</scope>
    <source>
        <strain evidence="9 10">DSM 21120</strain>
    </source>
</reference>
<evidence type="ECO:0000256" key="4">
    <source>
        <dbReference type="ARBA" id="ARBA00022691"/>
    </source>
</evidence>
<feature type="domain" description="tRNA/rRNA methyltransferase SpoU type" evidence="8">
    <location>
        <begin position="3"/>
        <end position="143"/>
    </location>
</feature>
<dbReference type="EMBL" id="FQXI01000014">
    <property type="protein sequence ID" value="SHH58159.1"/>
    <property type="molecule type" value="Genomic_DNA"/>
</dbReference>
<keyword evidence="1 6" id="KW-0963">Cytoplasm</keyword>
<dbReference type="RefSeq" id="WP_073185290.1">
    <property type="nucleotide sequence ID" value="NZ_FQXI01000014.1"/>
</dbReference>
<dbReference type="InterPro" id="IPR016914">
    <property type="entry name" value="TrmL"/>
</dbReference>
<sequence length="155" mass="17992">MSLNIVFYEPEIPFNTGAIARTCGLTNTRLHLIEPLGFSVDDSHLKRAGLDYWHLVDITIYKNFDELKEKYPDNTFYYASTKSKKKYTDVSYKDGDFIVFGPETRGLPEELIFENYENAIRIPMIKDFGRSLNLSNSANIMLFEALRQLDFLDLE</sequence>
<gene>
    <name evidence="9" type="ORF">SAMN02745245_01657</name>
</gene>
<keyword evidence="10" id="KW-1185">Reference proteome</keyword>
<dbReference type="Proteomes" id="UP000184032">
    <property type="component" value="Unassembled WGS sequence"/>
</dbReference>
<organism evidence="9 10">
    <name type="scientific">Anaerosphaera aminiphila DSM 21120</name>
    <dbReference type="NCBI Taxonomy" id="1120995"/>
    <lineage>
        <taxon>Bacteria</taxon>
        <taxon>Bacillati</taxon>
        <taxon>Bacillota</taxon>
        <taxon>Tissierellia</taxon>
        <taxon>Tissierellales</taxon>
        <taxon>Peptoniphilaceae</taxon>
        <taxon>Anaerosphaera</taxon>
    </lineage>
</organism>
<dbReference type="HAMAP" id="MF_01885">
    <property type="entry name" value="tRNA_methyltr_TrmL"/>
    <property type="match status" value="1"/>
</dbReference>